<dbReference type="PhylomeDB" id="A7T951"/>
<gene>
    <name evidence="6" type="ORF">NEMVEDRAFT_v1g150916</name>
</gene>
<comment type="subcellular location">
    <subcellularLocation>
        <location evidence="1">Endomembrane system</location>
        <topology evidence="1">Multi-pass membrane protein</topology>
    </subcellularLocation>
</comment>
<dbReference type="PANTHER" id="PTHR24223:SF443">
    <property type="entry name" value="MULTIDRUG-RESISTANCE LIKE PROTEIN 1, ISOFORM I"/>
    <property type="match status" value="1"/>
</dbReference>
<dbReference type="GO" id="GO:0005524">
    <property type="term" value="F:ATP binding"/>
    <property type="evidence" value="ECO:0007669"/>
    <property type="project" value="UniProtKB-KW"/>
</dbReference>
<keyword evidence="3" id="KW-0547">Nucleotide-binding</keyword>
<feature type="non-terminal residue" evidence="6">
    <location>
        <position position="157"/>
    </location>
</feature>
<evidence type="ECO:0000259" key="5">
    <source>
        <dbReference type="Pfam" id="PF00005"/>
    </source>
</evidence>
<evidence type="ECO:0000313" key="7">
    <source>
        <dbReference type="Proteomes" id="UP000001593"/>
    </source>
</evidence>
<feature type="domain" description="ABC transporter" evidence="5">
    <location>
        <begin position="47"/>
        <end position="84"/>
    </location>
</feature>
<reference evidence="6 7" key="1">
    <citation type="journal article" date="2007" name="Science">
        <title>Sea anemone genome reveals ancestral eumetazoan gene repertoire and genomic organization.</title>
        <authorList>
            <person name="Putnam N.H."/>
            <person name="Srivastava M."/>
            <person name="Hellsten U."/>
            <person name="Dirks B."/>
            <person name="Chapman J."/>
            <person name="Salamov A."/>
            <person name="Terry A."/>
            <person name="Shapiro H."/>
            <person name="Lindquist E."/>
            <person name="Kapitonov V.V."/>
            <person name="Jurka J."/>
            <person name="Genikhovich G."/>
            <person name="Grigoriev I.V."/>
            <person name="Lucas S.M."/>
            <person name="Steele R.E."/>
            <person name="Finnerty J.R."/>
            <person name="Technau U."/>
            <person name="Martindale M.Q."/>
            <person name="Rokhsar D.S."/>
        </authorList>
    </citation>
    <scope>NUCLEOTIDE SEQUENCE [LARGE SCALE GENOMIC DNA]</scope>
    <source>
        <strain evidence="7">CH2 X CH6</strain>
    </source>
</reference>
<evidence type="ECO:0000256" key="2">
    <source>
        <dbReference type="ARBA" id="ARBA00022737"/>
    </source>
</evidence>
<dbReference type="Pfam" id="PF00005">
    <property type="entry name" value="ABC_tran"/>
    <property type="match status" value="1"/>
</dbReference>
<dbReference type="GO" id="GO:0016887">
    <property type="term" value="F:ATP hydrolysis activity"/>
    <property type="evidence" value="ECO:0007669"/>
    <property type="project" value="InterPro"/>
</dbReference>
<dbReference type="GO" id="GO:0012505">
    <property type="term" value="C:endomembrane system"/>
    <property type="evidence" value="ECO:0007669"/>
    <property type="project" value="UniProtKB-SubCell"/>
</dbReference>
<dbReference type="eggNOG" id="KOG0054">
    <property type="taxonomic scope" value="Eukaryota"/>
</dbReference>
<dbReference type="InParanoid" id="A7T951"/>
<dbReference type="OMA" id="LYTKRKX"/>
<dbReference type="AlphaFoldDB" id="A7T951"/>
<dbReference type="STRING" id="45351.A7T951"/>
<proteinExistence type="predicted"/>
<dbReference type="EMBL" id="DS473111">
    <property type="protein sequence ID" value="EDO27482.1"/>
    <property type="molecule type" value="Genomic_DNA"/>
</dbReference>
<evidence type="ECO:0000256" key="3">
    <source>
        <dbReference type="ARBA" id="ARBA00022741"/>
    </source>
</evidence>
<protein>
    <recommendedName>
        <fullName evidence="5">ABC transporter domain-containing protein</fullName>
    </recommendedName>
</protein>
<keyword evidence="4" id="KW-0067">ATP-binding</keyword>
<sequence length="157" mass="17501">KDPVLFSGTLRFNLDPFDAYSDEDLWEVLEVSHLKAFASGLPEGLLHPIAEGGENLSVGQRQLVCLARALLRKSKVLVLDEATAAVDLETDELIQNTIRTEFAERTVFTIAHRLNTIMDYSRILVLDKGFMMEFDSPQNLIAQRGIFYGMAQDAGLA</sequence>
<dbReference type="FunFam" id="3.40.50.300:FF:003475">
    <property type="entry name" value="Predicted protein"/>
    <property type="match status" value="1"/>
</dbReference>
<dbReference type="InterPro" id="IPR050173">
    <property type="entry name" value="ABC_transporter_C-like"/>
</dbReference>
<accession>A7T951</accession>
<dbReference type="KEGG" id="nve:5497786"/>
<dbReference type="Proteomes" id="UP000001593">
    <property type="component" value="Unassembled WGS sequence"/>
</dbReference>
<dbReference type="InterPro" id="IPR003439">
    <property type="entry name" value="ABC_transporter-like_ATP-bd"/>
</dbReference>
<dbReference type="SUPFAM" id="SSF52540">
    <property type="entry name" value="P-loop containing nucleoside triphosphate hydrolases"/>
    <property type="match status" value="1"/>
</dbReference>
<dbReference type="PANTHER" id="PTHR24223">
    <property type="entry name" value="ATP-BINDING CASSETTE SUB-FAMILY C"/>
    <property type="match status" value="1"/>
</dbReference>
<keyword evidence="2" id="KW-0677">Repeat</keyword>
<evidence type="ECO:0000256" key="4">
    <source>
        <dbReference type="ARBA" id="ARBA00022840"/>
    </source>
</evidence>
<dbReference type="Gene3D" id="3.40.50.300">
    <property type="entry name" value="P-loop containing nucleotide triphosphate hydrolases"/>
    <property type="match status" value="1"/>
</dbReference>
<dbReference type="HOGENOM" id="CLU_000604_27_1_1"/>
<name>A7T951_NEMVE</name>
<organism evidence="6 7">
    <name type="scientific">Nematostella vectensis</name>
    <name type="common">Starlet sea anemone</name>
    <dbReference type="NCBI Taxonomy" id="45351"/>
    <lineage>
        <taxon>Eukaryota</taxon>
        <taxon>Metazoa</taxon>
        <taxon>Cnidaria</taxon>
        <taxon>Anthozoa</taxon>
        <taxon>Hexacorallia</taxon>
        <taxon>Actiniaria</taxon>
        <taxon>Edwardsiidae</taxon>
        <taxon>Nematostella</taxon>
    </lineage>
</organism>
<dbReference type="InterPro" id="IPR027417">
    <property type="entry name" value="P-loop_NTPase"/>
</dbReference>
<evidence type="ECO:0000256" key="1">
    <source>
        <dbReference type="ARBA" id="ARBA00004127"/>
    </source>
</evidence>
<keyword evidence="7" id="KW-1185">Reference proteome</keyword>
<evidence type="ECO:0000313" key="6">
    <source>
        <dbReference type="EMBL" id="EDO27482.1"/>
    </source>
</evidence>